<name>A0ABM9ZSQ9_9BACT</name>
<keyword evidence="2" id="KW-1185">Reference proteome</keyword>
<organism evidence="1 2">
    <name type="scientific">Pyramidobacter piscolens W5455</name>
    <dbReference type="NCBI Taxonomy" id="352165"/>
    <lineage>
        <taxon>Bacteria</taxon>
        <taxon>Thermotogati</taxon>
        <taxon>Synergistota</taxon>
        <taxon>Synergistia</taxon>
        <taxon>Synergistales</taxon>
        <taxon>Dethiosulfovibrionaceae</taxon>
        <taxon>Pyramidobacter</taxon>
    </lineage>
</organism>
<reference evidence="1 2" key="1">
    <citation type="submission" date="2009-12" db="EMBL/GenBank/DDBJ databases">
        <authorList>
            <person name="Shrivastava S."/>
            <person name="Madupu R."/>
            <person name="Durkin A.S."/>
            <person name="Torralba M."/>
            <person name="Methe B."/>
            <person name="Sutton G.G."/>
            <person name="Strausberg R.L."/>
            <person name="Nelson K.E."/>
        </authorList>
    </citation>
    <scope>NUCLEOTIDE SEQUENCE [LARGE SCALE GENOMIC DNA]</scope>
    <source>
        <strain evidence="1 2">W5455</strain>
    </source>
</reference>
<protein>
    <submittedName>
        <fullName evidence="1">Uncharacterized protein</fullName>
    </submittedName>
</protein>
<evidence type="ECO:0000313" key="2">
    <source>
        <dbReference type="Proteomes" id="UP000006462"/>
    </source>
</evidence>
<proteinExistence type="predicted"/>
<evidence type="ECO:0000313" key="1">
    <source>
        <dbReference type="EMBL" id="EFB89899.1"/>
    </source>
</evidence>
<accession>A0ABM9ZSQ9</accession>
<sequence length="55" mass="6437">MHKPSVRFVSTDDFQQSHHLRNPVKVYHNSFSSAELAKKINSHDLFGALPLDFWR</sequence>
<dbReference type="EMBL" id="ADFP01000112">
    <property type="protein sequence ID" value="EFB89899.1"/>
    <property type="molecule type" value="Genomic_DNA"/>
</dbReference>
<gene>
    <name evidence="1" type="ORF">HMPREF7215_0701</name>
</gene>
<dbReference type="Proteomes" id="UP000006462">
    <property type="component" value="Unassembled WGS sequence"/>
</dbReference>
<comment type="caution">
    <text evidence="1">The sequence shown here is derived from an EMBL/GenBank/DDBJ whole genome shotgun (WGS) entry which is preliminary data.</text>
</comment>